<protein>
    <recommendedName>
        <fullName evidence="4">Succinate dehydrogenase</fullName>
    </recommendedName>
</protein>
<dbReference type="AlphaFoldDB" id="A0A238J9T9"/>
<keyword evidence="1" id="KW-0732">Signal</keyword>
<feature type="chain" id="PRO_5012601974" description="Succinate dehydrogenase" evidence="1">
    <location>
        <begin position="26"/>
        <end position="109"/>
    </location>
</feature>
<evidence type="ECO:0000313" key="3">
    <source>
        <dbReference type="Proteomes" id="UP000225972"/>
    </source>
</evidence>
<keyword evidence="3" id="KW-1185">Reference proteome</keyword>
<dbReference type="PROSITE" id="PS51257">
    <property type="entry name" value="PROKAR_LIPOPROTEIN"/>
    <property type="match status" value="1"/>
</dbReference>
<dbReference type="EMBL" id="FXXP01000001">
    <property type="protein sequence ID" value="SMX27135.1"/>
    <property type="molecule type" value="Genomic_DNA"/>
</dbReference>
<evidence type="ECO:0008006" key="4">
    <source>
        <dbReference type="Google" id="ProtNLM"/>
    </source>
</evidence>
<proteinExistence type="predicted"/>
<feature type="signal peptide" evidence="1">
    <location>
        <begin position="1"/>
        <end position="25"/>
    </location>
</feature>
<reference evidence="3" key="1">
    <citation type="submission" date="2017-05" db="EMBL/GenBank/DDBJ databases">
        <authorList>
            <person name="Rodrigo-Torres L."/>
            <person name="Arahal R. D."/>
            <person name="Lucena T."/>
        </authorList>
    </citation>
    <scope>NUCLEOTIDE SEQUENCE [LARGE SCALE GENOMIC DNA]</scope>
    <source>
        <strain evidence="3">CECT 8649</strain>
    </source>
</reference>
<accession>A0A238J9T9</accession>
<dbReference type="OrthoDB" id="7867642at2"/>
<name>A0A238J9T9_9RHOB</name>
<dbReference type="RefSeq" id="WP_099243324.1">
    <property type="nucleotide sequence ID" value="NZ_FXXP01000001.1"/>
</dbReference>
<evidence type="ECO:0000313" key="2">
    <source>
        <dbReference type="EMBL" id="SMX27135.1"/>
    </source>
</evidence>
<organism evidence="2 3">
    <name type="scientific">Pelagimonas phthalicica</name>
    <dbReference type="NCBI Taxonomy" id="1037362"/>
    <lineage>
        <taxon>Bacteria</taxon>
        <taxon>Pseudomonadati</taxon>
        <taxon>Pseudomonadota</taxon>
        <taxon>Alphaproteobacteria</taxon>
        <taxon>Rhodobacterales</taxon>
        <taxon>Roseobacteraceae</taxon>
        <taxon>Pelagimonas</taxon>
    </lineage>
</organism>
<dbReference type="Proteomes" id="UP000225972">
    <property type="component" value="Unassembled WGS sequence"/>
</dbReference>
<gene>
    <name evidence="2" type="ORF">TRP8649_01237</name>
</gene>
<sequence length="109" mass="11129">MAVHKPVALLSGLALIALSACSPQAQDDIAREAARRAVTPVVQDKFPGVPVEPAVNCVIDNANSTQIGALALDAVTGPTESTVEIVTQIISKPETVTCLATDGLAAILN</sequence>
<evidence type="ECO:0000256" key="1">
    <source>
        <dbReference type="SAM" id="SignalP"/>
    </source>
</evidence>